<evidence type="ECO:0000313" key="4">
    <source>
        <dbReference type="Proteomes" id="UP000034883"/>
    </source>
</evidence>
<feature type="chain" id="PRO_5002511789" evidence="2">
    <location>
        <begin position="21"/>
        <end position="425"/>
    </location>
</feature>
<reference evidence="3 4" key="1">
    <citation type="submission" date="2015-03" db="EMBL/GenBank/DDBJ databases">
        <title>Genome assembly of Sandaracinus amylolyticus DSM 53668.</title>
        <authorList>
            <person name="Sharma G."/>
            <person name="Subramanian S."/>
        </authorList>
    </citation>
    <scope>NUCLEOTIDE SEQUENCE [LARGE SCALE GENOMIC DNA]</scope>
    <source>
        <strain evidence="3 4">DSM 53668</strain>
    </source>
</reference>
<proteinExistence type="predicted"/>
<protein>
    <submittedName>
        <fullName evidence="3">Uncharacterized protein</fullName>
    </submittedName>
</protein>
<feature type="compositionally biased region" description="Low complexity" evidence="1">
    <location>
        <begin position="29"/>
        <end position="42"/>
    </location>
</feature>
<dbReference type="RefSeq" id="WP_075098053.1">
    <property type="nucleotide sequence ID" value="NZ_CP011125.1"/>
</dbReference>
<keyword evidence="2" id="KW-0732">Signal</keyword>
<dbReference type="STRING" id="927083.DB32_005879"/>
<feature type="signal peptide" evidence="2">
    <location>
        <begin position="1"/>
        <end position="20"/>
    </location>
</feature>
<keyword evidence="4" id="KW-1185">Reference proteome</keyword>
<feature type="region of interest" description="Disordered" evidence="1">
    <location>
        <begin position="24"/>
        <end position="54"/>
    </location>
</feature>
<name>A0A0F6W6K7_9BACT</name>
<dbReference type="Proteomes" id="UP000034883">
    <property type="component" value="Chromosome"/>
</dbReference>
<dbReference type="PROSITE" id="PS51257">
    <property type="entry name" value="PROKAR_LIPOPROTEIN"/>
    <property type="match status" value="1"/>
</dbReference>
<dbReference type="AlphaFoldDB" id="A0A0F6W6K7"/>
<dbReference type="OrthoDB" id="5379593at2"/>
<dbReference type="EMBL" id="CP011125">
    <property type="protein sequence ID" value="AKF08730.1"/>
    <property type="molecule type" value="Genomic_DNA"/>
</dbReference>
<evidence type="ECO:0000256" key="2">
    <source>
        <dbReference type="SAM" id="SignalP"/>
    </source>
</evidence>
<evidence type="ECO:0000313" key="3">
    <source>
        <dbReference type="EMBL" id="AKF08730.1"/>
    </source>
</evidence>
<evidence type="ECO:0000256" key="1">
    <source>
        <dbReference type="SAM" id="MobiDB-lite"/>
    </source>
</evidence>
<accession>A0A0F6W6K7</accession>
<dbReference type="KEGG" id="samy:DB32_005879"/>
<feature type="compositionally biased region" description="Pro residues" evidence="1">
    <location>
        <begin position="43"/>
        <end position="54"/>
    </location>
</feature>
<sequence>MNQRYRFVIVSLALIASLSAACGDDDDGSTPTDGGNPDTDGGAPPPTDGGEPAPPVYAVITQVFEAMGQTSYVVLTGDLTRTTTLALHDATELPGRAIGAGPTGGGALYVGGTEGPTITRYDLSQDGTTLEEGDTVSFAGAGVTSIGEYQDQLQFVSETKAYYFDGRSAQMIVWNPSEMTVERAVDLSELVIERALLTFSTNAVRHGEHIVFPLGWRSDVDARIISVAGVLVVDTRDDSFTVARDERCGYVRTAAEGDDGRLYLATEAYGSAVHRVVAANAPAPCLLRLDESWSAFDTSFHVELSTLVGGATAGSLVQSDGATTWIRVLDESAVTVTPETNPRVLASTRAWQWWRITLGPTPTAAVQEIGTSNGSEFLLNVDDHAVIPEFASDRSQTVLRDASDGTPSDANVTVPGLTFSLVRIR</sequence>
<organism evidence="3 4">
    <name type="scientific">Sandaracinus amylolyticus</name>
    <dbReference type="NCBI Taxonomy" id="927083"/>
    <lineage>
        <taxon>Bacteria</taxon>
        <taxon>Pseudomonadati</taxon>
        <taxon>Myxococcota</taxon>
        <taxon>Polyangia</taxon>
        <taxon>Polyangiales</taxon>
        <taxon>Sandaracinaceae</taxon>
        <taxon>Sandaracinus</taxon>
    </lineage>
</organism>
<gene>
    <name evidence="3" type="ORF">DB32_005879</name>
</gene>